<evidence type="ECO:0000256" key="1">
    <source>
        <dbReference type="SAM" id="MobiDB-lite"/>
    </source>
</evidence>
<accession>A0A9N9PXZ7</accession>
<feature type="compositionally biased region" description="Polar residues" evidence="1">
    <location>
        <begin position="411"/>
        <end position="428"/>
    </location>
</feature>
<feature type="region of interest" description="Disordered" evidence="1">
    <location>
        <begin position="1"/>
        <end position="86"/>
    </location>
</feature>
<feature type="compositionally biased region" description="Acidic residues" evidence="1">
    <location>
        <begin position="150"/>
        <end position="168"/>
    </location>
</feature>
<feature type="region of interest" description="Disordered" evidence="1">
    <location>
        <begin position="372"/>
        <end position="487"/>
    </location>
</feature>
<sequence>MAGSADTLRGNGLVRAHTALEGLEGNPRQLDRERQRFSQSPPSYTSDPSGTVTRPASPIPPSEELRQQRRMQLAGEREASLPYNQFEQQVEEERKRIWDADLHGTQRIPLGSDPYTIATEVIKKRWIEQGIWKNTWNKFAAGRWKHEEPLEIESESESELETAGDLETETSRAPPLFFLVPKPELKPRQPKSDAEKRRTAERRVVREREREASRPYHQLIYQISKERERIQGEFANDGGADIADINTRAYENVMNTWTKRGLWNKKWGVLPGMSWKHEQPLEEMVREEMGDDPVPANPLRIDCHDAPGIRLFGVSPAQSDFFLNSYQQEPSSAIASAGSENGDVERSSSLNSYPPSFGERLLRATTGQALLPSERKASPKDIQPANVSVGPVHPSKVTKATEKRKGPQRRLSISQGVSSDGSPLSSGVNRAEPQPVPVPAPNAATPRRSQRIQPSVSSGVNDPARSSTKPPWASKQQLWKTAQGKAR</sequence>
<feature type="compositionally biased region" description="Polar residues" evidence="1">
    <location>
        <begin position="451"/>
        <end position="480"/>
    </location>
</feature>
<dbReference type="AlphaFoldDB" id="A0A9N9PXZ7"/>
<evidence type="ECO:0000313" key="3">
    <source>
        <dbReference type="Proteomes" id="UP000696280"/>
    </source>
</evidence>
<keyword evidence="3" id="KW-1185">Reference proteome</keyword>
<gene>
    <name evidence="2" type="ORF">HYFRA_00013142</name>
</gene>
<feature type="compositionally biased region" description="Basic and acidic residues" evidence="1">
    <location>
        <begin position="183"/>
        <end position="208"/>
    </location>
</feature>
<dbReference type="Proteomes" id="UP000696280">
    <property type="component" value="Unassembled WGS sequence"/>
</dbReference>
<proteinExistence type="predicted"/>
<comment type="caution">
    <text evidence="2">The sequence shown here is derived from an EMBL/GenBank/DDBJ whole genome shotgun (WGS) entry which is preliminary data.</text>
</comment>
<organism evidence="2 3">
    <name type="scientific">Hymenoscyphus fraxineus</name>
    <dbReference type="NCBI Taxonomy" id="746836"/>
    <lineage>
        <taxon>Eukaryota</taxon>
        <taxon>Fungi</taxon>
        <taxon>Dikarya</taxon>
        <taxon>Ascomycota</taxon>
        <taxon>Pezizomycotina</taxon>
        <taxon>Leotiomycetes</taxon>
        <taxon>Helotiales</taxon>
        <taxon>Helotiaceae</taxon>
        <taxon>Hymenoscyphus</taxon>
    </lineage>
</organism>
<evidence type="ECO:0000313" key="2">
    <source>
        <dbReference type="EMBL" id="CAG8959870.1"/>
    </source>
</evidence>
<feature type="compositionally biased region" description="Polar residues" evidence="1">
    <location>
        <begin position="37"/>
        <end position="54"/>
    </location>
</feature>
<dbReference type="OrthoDB" id="5401786at2759"/>
<protein>
    <submittedName>
        <fullName evidence="2">Uncharacterized protein</fullName>
    </submittedName>
</protein>
<reference evidence="2" key="1">
    <citation type="submission" date="2021-07" db="EMBL/GenBank/DDBJ databases">
        <authorList>
            <person name="Durling M."/>
        </authorList>
    </citation>
    <scope>NUCLEOTIDE SEQUENCE</scope>
</reference>
<feature type="region of interest" description="Disordered" evidence="1">
    <location>
        <begin position="149"/>
        <end position="168"/>
    </location>
</feature>
<feature type="region of interest" description="Disordered" evidence="1">
    <location>
        <begin position="333"/>
        <end position="358"/>
    </location>
</feature>
<name>A0A9N9PXZ7_9HELO</name>
<dbReference type="EMBL" id="CAJVRL010000093">
    <property type="protein sequence ID" value="CAG8959870.1"/>
    <property type="molecule type" value="Genomic_DNA"/>
</dbReference>
<feature type="region of interest" description="Disordered" evidence="1">
    <location>
        <begin position="182"/>
        <end position="208"/>
    </location>
</feature>